<evidence type="ECO:0000256" key="2">
    <source>
        <dbReference type="SAM" id="MobiDB-lite"/>
    </source>
</evidence>
<feature type="compositionally biased region" description="Basic residues" evidence="2">
    <location>
        <begin position="48"/>
        <end position="62"/>
    </location>
</feature>
<sequence length="372" mass="43001">MDAPGTSTHYNHSKDSSRKRSDSVYRNGYHHPDSPTEDSRLSPISAYRYKKRKHRRSSRSRSKSSSPESRRKSRSSHYFSSSAYDKHGKTLSEYELENHALRTQLDMARKQIVGFELELHNCRNHASQAEHRLYAVQQENVATNEQKNEILNVMKTLKTAVESLQKERLDLLKANEESTKHSEANRAEVSSLKDQLANLTDRNNTLSRKCVNLLETSKTIKERMEAAETELLQLKPHTECTEKKLGEIEERLRSSCARISTFEARERMWSNEKRELDGRIKELQLERDSLKRQLNDIKSDEPAESNRNVRVELDGSDLEHLKAMHCVVESLHAHHRSEMHRAHSKLETVMARLKAAKLTKLAALENGVKEKK</sequence>
<feature type="region of interest" description="Disordered" evidence="2">
    <location>
        <begin position="1"/>
        <end position="82"/>
    </location>
</feature>
<feature type="compositionally biased region" description="Basic and acidic residues" evidence="2">
    <location>
        <begin position="12"/>
        <end position="23"/>
    </location>
</feature>
<dbReference type="AlphaFoldDB" id="A0AAD4R5C5"/>
<reference evidence="3" key="1">
    <citation type="submission" date="2022-01" db="EMBL/GenBank/DDBJ databases">
        <title>Genome Sequence Resource for Two Populations of Ditylenchus destructor, the Migratory Endoparasitic Phytonematode.</title>
        <authorList>
            <person name="Zhang H."/>
            <person name="Lin R."/>
            <person name="Xie B."/>
        </authorList>
    </citation>
    <scope>NUCLEOTIDE SEQUENCE</scope>
    <source>
        <strain evidence="3">BazhouSP</strain>
    </source>
</reference>
<organism evidence="3 4">
    <name type="scientific">Ditylenchus destructor</name>
    <dbReference type="NCBI Taxonomy" id="166010"/>
    <lineage>
        <taxon>Eukaryota</taxon>
        <taxon>Metazoa</taxon>
        <taxon>Ecdysozoa</taxon>
        <taxon>Nematoda</taxon>
        <taxon>Chromadorea</taxon>
        <taxon>Rhabditida</taxon>
        <taxon>Tylenchina</taxon>
        <taxon>Tylenchomorpha</taxon>
        <taxon>Sphaerularioidea</taxon>
        <taxon>Anguinidae</taxon>
        <taxon>Anguininae</taxon>
        <taxon>Ditylenchus</taxon>
    </lineage>
</organism>
<proteinExistence type="predicted"/>
<accession>A0AAD4R5C5</accession>
<keyword evidence="1" id="KW-0175">Coiled coil</keyword>
<keyword evidence="4" id="KW-1185">Reference proteome</keyword>
<dbReference type="EMBL" id="JAKKPZ010000003">
    <property type="protein sequence ID" value="KAI1723818.1"/>
    <property type="molecule type" value="Genomic_DNA"/>
</dbReference>
<feature type="compositionally biased region" description="Basic and acidic residues" evidence="2">
    <location>
        <begin position="30"/>
        <end position="40"/>
    </location>
</feature>
<feature type="compositionally biased region" description="Polar residues" evidence="2">
    <location>
        <begin position="1"/>
        <end position="10"/>
    </location>
</feature>
<gene>
    <name evidence="3" type="ORF">DdX_03994</name>
</gene>
<protein>
    <submittedName>
        <fullName evidence="3">Uncharacterized protein</fullName>
    </submittedName>
</protein>
<dbReference type="Proteomes" id="UP001201812">
    <property type="component" value="Unassembled WGS sequence"/>
</dbReference>
<name>A0AAD4R5C5_9BILA</name>
<feature type="coiled-coil region" evidence="1">
    <location>
        <begin position="147"/>
        <end position="230"/>
    </location>
</feature>
<comment type="caution">
    <text evidence="3">The sequence shown here is derived from an EMBL/GenBank/DDBJ whole genome shotgun (WGS) entry which is preliminary data.</text>
</comment>
<evidence type="ECO:0000313" key="4">
    <source>
        <dbReference type="Proteomes" id="UP001201812"/>
    </source>
</evidence>
<feature type="coiled-coil region" evidence="1">
    <location>
        <begin position="273"/>
        <end position="300"/>
    </location>
</feature>
<evidence type="ECO:0000256" key="1">
    <source>
        <dbReference type="SAM" id="Coils"/>
    </source>
</evidence>
<evidence type="ECO:0000313" key="3">
    <source>
        <dbReference type="EMBL" id="KAI1723818.1"/>
    </source>
</evidence>